<keyword evidence="2" id="KW-0175">Coiled coil</keyword>
<protein>
    <recommendedName>
        <fullName evidence="8">33 kDa inner dynein arm light chain, axonemal</fullName>
    </recommendedName>
</protein>
<evidence type="ECO:0000313" key="7">
    <source>
        <dbReference type="Proteomes" id="UP000785679"/>
    </source>
</evidence>
<organism evidence="6 7">
    <name type="scientific">Halteria grandinella</name>
    <dbReference type="NCBI Taxonomy" id="5974"/>
    <lineage>
        <taxon>Eukaryota</taxon>
        <taxon>Sar</taxon>
        <taxon>Alveolata</taxon>
        <taxon>Ciliophora</taxon>
        <taxon>Intramacronucleata</taxon>
        <taxon>Spirotrichea</taxon>
        <taxon>Stichotrichia</taxon>
        <taxon>Sporadotrichida</taxon>
        <taxon>Halteriidae</taxon>
        <taxon>Halteria</taxon>
    </lineage>
</organism>
<evidence type="ECO:0000256" key="3">
    <source>
        <dbReference type="ARBA" id="ARBA00023175"/>
    </source>
</evidence>
<evidence type="ECO:0000256" key="2">
    <source>
        <dbReference type="ARBA" id="ARBA00023054"/>
    </source>
</evidence>
<evidence type="ECO:0000256" key="1">
    <source>
        <dbReference type="ARBA" id="ARBA00023017"/>
    </source>
</evidence>
<dbReference type="Proteomes" id="UP000785679">
    <property type="component" value="Unassembled WGS sequence"/>
</dbReference>
<feature type="compositionally biased region" description="Basic and acidic residues" evidence="5">
    <location>
        <begin position="197"/>
        <end position="230"/>
    </location>
</feature>
<dbReference type="InterPro" id="IPR019347">
    <property type="entry name" value="Axonemal_dynein_light_chain"/>
</dbReference>
<evidence type="ECO:0000256" key="4">
    <source>
        <dbReference type="ARBA" id="ARBA00038114"/>
    </source>
</evidence>
<sequence length="239" mass="27972">MSNQQPDSLVKYDIPILVSTSVAGKKSKKKQQQLAPLERTATTRNEDYLNSILPPREYTENGQLWVRYVSPTPATRVDVINLQDELDKRLQARQARETGICPIREELYAQCFDELIRQITIQCAERGFLLVRVRDEIKMTTQAYQTLYESSIAYGMRKALMAEQKKNDMQNSIRQLEEECENLNKEVERLELDIDETIKRDEEERQREQRSHEDQIATLKEKNADYKSELETLLSTPKK</sequence>
<dbReference type="PANTHER" id="PTHR13183:SF0">
    <property type="entry name" value="AXONEMAL DYNEIN LIGHT INTERMEDIATE POLYPEPTIDE 1"/>
    <property type="match status" value="1"/>
</dbReference>
<dbReference type="GO" id="GO:0005930">
    <property type="term" value="C:axoneme"/>
    <property type="evidence" value="ECO:0007669"/>
    <property type="project" value="TreeGrafter"/>
</dbReference>
<dbReference type="EMBL" id="RRYP01013504">
    <property type="protein sequence ID" value="TNV76478.1"/>
    <property type="molecule type" value="Genomic_DNA"/>
</dbReference>
<dbReference type="PANTHER" id="PTHR13183">
    <property type="entry name" value="AXONEMAL INNER ARM DYNEIN LIGHT CHAIN 28"/>
    <property type="match status" value="1"/>
</dbReference>
<accession>A0A8J8NJU9</accession>
<keyword evidence="1" id="KW-0243">Dynein</keyword>
<evidence type="ECO:0000313" key="6">
    <source>
        <dbReference type="EMBL" id="TNV76478.1"/>
    </source>
</evidence>
<keyword evidence="7" id="KW-1185">Reference proteome</keyword>
<evidence type="ECO:0008006" key="8">
    <source>
        <dbReference type="Google" id="ProtNLM"/>
    </source>
</evidence>
<reference evidence="6" key="1">
    <citation type="submission" date="2019-06" db="EMBL/GenBank/DDBJ databases">
        <authorList>
            <person name="Zheng W."/>
        </authorList>
    </citation>
    <scope>NUCLEOTIDE SEQUENCE</scope>
    <source>
        <strain evidence="6">QDHG01</strain>
    </source>
</reference>
<dbReference type="GO" id="GO:0030286">
    <property type="term" value="C:dynein complex"/>
    <property type="evidence" value="ECO:0007669"/>
    <property type="project" value="UniProtKB-KW"/>
</dbReference>
<name>A0A8J8NJU9_HALGN</name>
<proteinExistence type="inferred from homology"/>
<feature type="region of interest" description="Disordered" evidence="5">
    <location>
        <begin position="197"/>
        <end position="239"/>
    </location>
</feature>
<comment type="similarity">
    <text evidence="4">Belongs to the inner dynein arm light chain family.</text>
</comment>
<dbReference type="Pfam" id="PF10211">
    <property type="entry name" value="Ax_dynein_light"/>
    <property type="match status" value="1"/>
</dbReference>
<dbReference type="OrthoDB" id="273640at2759"/>
<dbReference type="GO" id="GO:0045504">
    <property type="term" value="F:dynein heavy chain binding"/>
    <property type="evidence" value="ECO:0007669"/>
    <property type="project" value="TreeGrafter"/>
</dbReference>
<keyword evidence="3" id="KW-0505">Motor protein</keyword>
<evidence type="ECO:0000256" key="5">
    <source>
        <dbReference type="SAM" id="MobiDB-lite"/>
    </source>
</evidence>
<comment type="caution">
    <text evidence="6">The sequence shown here is derived from an EMBL/GenBank/DDBJ whole genome shotgun (WGS) entry which is preliminary data.</text>
</comment>
<gene>
    <name evidence="6" type="ORF">FGO68_gene5911</name>
</gene>
<dbReference type="AlphaFoldDB" id="A0A8J8NJU9"/>